<dbReference type="PROSITE" id="PS51257">
    <property type="entry name" value="PROKAR_LIPOPROTEIN"/>
    <property type="match status" value="1"/>
</dbReference>
<dbReference type="eggNOG" id="COG1653">
    <property type="taxonomic scope" value="Bacteria"/>
</dbReference>
<accession>A0A068NWN5</accession>
<keyword evidence="3" id="KW-0813">Transport</keyword>
<dbReference type="Pfam" id="PF01547">
    <property type="entry name" value="SBP_bac_1"/>
    <property type="match status" value="1"/>
</dbReference>
<proteinExistence type="inferred from homology"/>
<dbReference type="InterPro" id="IPR050490">
    <property type="entry name" value="Bact_solute-bd_prot1"/>
</dbReference>
<dbReference type="AlphaFoldDB" id="A0A068NWN5"/>
<evidence type="ECO:0000313" key="6">
    <source>
        <dbReference type="Proteomes" id="UP000027982"/>
    </source>
</evidence>
<dbReference type="CDD" id="cd13585">
    <property type="entry name" value="PBP2_TMBP_like"/>
    <property type="match status" value="1"/>
</dbReference>
<organism evidence="5 6">
    <name type="scientific">Fimbriimonas ginsengisoli Gsoil 348</name>
    <dbReference type="NCBI Taxonomy" id="661478"/>
    <lineage>
        <taxon>Bacteria</taxon>
        <taxon>Bacillati</taxon>
        <taxon>Armatimonadota</taxon>
        <taxon>Fimbriimonadia</taxon>
        <taxon>Fimbriimonadales</taxon>
        <taxon>Fimbriimonadaceae</taxon>
        <taxon>Fimbriimonas</taxon>
    </lineage>
</organism>
<dbReference type="KEGG" id="fgi:OP10G_4565"/>
<name>A0A068NWN5_FIMGI</name>
<comment type="subcellular location">
    <subcellularLocation>
        <location evidence="1">Cell envelope</location>
    </subcellularLocation>
</comment>
<gene>
    <name evidence="5" type="ORF">OP10G_4565</name>
</gene>
<keyword evidence="6" id="KW-1185">Reference proteome</keyword>
<dbReference type="GO" id="GO:0030313">
    <property type="term" value="C:cell envelope"/>
    <property type="evidence" value="ECO:0007669"/>
    <property type="project" value="UniProtKB-SubCell"/>
</dbReference>
<dbReference type="Proteomes" id="UP000027982">
    <property type="component" value="Chromosome"/>
</dbReference>
<evidence type="ECO:0000256" key="4">
    <source>
        <dbReference type="ARBA" id="ARBA00022729"/>
    </source>
</evidence>
<dbReference type="RefSeq" id="WP_025228192.1">
    <property type="nucleotide sequence ID" value="NZ_CP007139.1"/>
</dbReference>
<dbReference type="HOGENOM" id="CLU_031285_10_5_0"/>
<dbReference type="OrthoDB" id="383937at2"/>
<evidence type="ECO:0000256" key="2">
    <source>
        <dbReference type="ARBA" id="ARBA00008520"/>
    </source>
</evidence>
<dbReference type="EMBL" id="CP007139">
    <property type="protein sequence ID" value="AIE87933.1"/>
    <property type="molecule type" value="Genomic_DNA"/>
</dbReference>
<dbReference type="PANTHER" id="PTHR43649:SF31">
    <property type="entry name" value="SN-GLYCEROL-3-PHOSPHATE-BINDING PERIPLASMIC PROTEIN UGPB"/>
    <property type="match status" value="1"/>
</dbReference>
<protein>
    <submittedName>
        <fullName evidence="5">N-Acetyl-D-glucosamine ABC transport system, sugar-binding protein</fullName>
    </submittedName>
</protein>
<evidence type="ECO:0000256" key="3">
    <source>
        <dbReference type="ARBA" id="ARBA00022448"/>
    </source>
</evidence>
<comment type="similarity">
    <text evidence="2">Belongs to the bacterial solute-binding protein 1 family.</text>
</comment>
<sequence>MRGFWVAAVAILAAGCKLERPVDPLGRHTVVWLYPTDVNRPMIEDLVRRFEQENKDVHIDIRAVPGSQYQTKLKTLVAAGEPPDVFICGDVFFAYLKPFLSDLSDLAKRDAKEVDLGDFYPAVQRAMQPGGHIYFLPQWFNVSLLYYNRRLFDAAHEPYPRADWTWDDYAGAAKRLTRNGTWGSNVTTGWWGEWLTLVHGAGGDLFDPAMSRCTLDTPEAIRGLTFYRDTIGKLKFAPPPGEGPSTGFASDKLAMDYGGHVGLWSTYRQIPSLDWDIEALPKGPSGRRGGEISLTALGISKDSPEREAAWRFLKFMSSKESIRVHVDHGYLAIRRSVAQETAGARNRPLNRAAVDRALESAEPTPSTPDFVEIALDLVQPEIDRMLTEGIPPADAARSATRAANAFLHATGRGAR</sequence>
<reference evidence="5 6" key="1">
    <citation type="journal article" date="2014" name="PLoS ONE">
        <title>The first complete genome sequence of the class fimbriimonadia in the phylum armatimonadetes.</title>
        <authorList>
            <person name="Hu Z.Y."/>
            <person name="Wang Y.Z."/>
            <person name="Im W.T."/>
            <person name="Wang S.Y."/>
            <person name="Zhao G.P."/>
            <person name="Zheng H.J."/>
            <person name="Quan Z.X."/>
        </authorList>
    </citation>
    <scope>NUCLEOTIDE SEQUENCE [LARGE SCALE GENOMIC DNA]</scope>
    <source>
        <strain evidence="5">Gsoil 348</strain>
    </source>
</reference>
<dbReference type="PANTHER" id="PTHR43649">
    <property type="entry name" value="ARABINOSE-BINDING PROTEIN-RELATED"/>
    <property type="match status" value="1"/>
</dbReference>
<evidence type="ECO:0000256" key="1">
    <source>
        <dbReference type="ARBA" id="ARBA00004196"/>
    </source>
</evidence>
<evidence type="ECO:0000313" key="5">
    <source>
        <dbReference type="EMBL" id="AIE87933.1"/>
    </source>
</evidence>
<dbReference type="InterPro" id="IPR006059">
    <property type="entry name" value="SBP"/>
</dbReference>
<dbReference type="SUPFAM" id="SSF53850">
    <property type="entry name" value="Periplasmic binding protein-like II"/>
    <property type="match status" value="1"/>
</dbReference>
<dbReference type="STRING" id="661478.OP10G_4565"/>
<keyword evidence="4" id="KW-0732">Signal</keyword>
<dbReference type="Gene3D" id="3.40.190.10">
    <property type="entry name" value="Periplasmic binding protein-like II"/>
    <property type="match status" value="1"/>
</dbReference>